<organism evidence="2 3">
    <name type="scientific">Monosporascus ibericus</name>
    <dbReference type="NCBI Taxonomy" id="155417"/>
    <lineage>
        <taxon>Eukaryota</taxon>
        <taxon>Fungi</taxon>
        <taxon>Dikarya</taxon>
        <taxon>Ascomycota</taxon>
        <taxon>Pezizomycotina</taxon>
        <taxon>Sordariomycetes</taxon>
        <taxon>Xylariomycetidae</taxon>
        <taxon>Xylariales</taxon>
        <taxon>Xylariales incertae sedis</taxon>
        <taxon>Monosporascus</taxon>
    </lineage>
</organism>
<evidence type="ECO:0000313" key="3">
    <source>
        <dbReference type="Proteomes" id="UP000293360"/>
    </source>
</evidence>
<feature type="compositionally biased region" description="Pro residues" evidence="1">
    <location>
        <begin position="59"/>
        <end position="68"/>
    </location>
</feature>
<dbReference type="EMBL" id="QJNU01000929">
    <property type="protein sequence ID" value="RYO82684.1"/>
    <property type="molecule type" value="Genomic_DNA"/>
</dbReference>
<reference evidence="2 3" key="1">
    <citation type="submission" date="2018-06" db="EMBL/GenBank/DDBJ databases">
        <title>Complete Genomes of Monosporascus.</title>
        <authorList>
            <person name="Robinson A.J."/>
            <person name="Natvig D.O."/>
        </authorList>
    </citation>
    <scope>NUCLEOTIDE SEQUENCE [LARGE SCALE GENOMIC DNA]</scope>
    <source>
        <strain evidence="2 3">CBS 110550</strain>
    </source>
</reference>
<dbReference type="Proteomes" id="UP000293360">
    <property type="component" value="Unassembled WGS sequence"/>
</dbReference>
<feature type="region of interest" description="Disordered" evidence="1">
    <location>
        <begin position="21"/>
        <end position="68"/>
    </location>
</feature>
<comment type="caution">
    <text evidence="2">The sequence shown here is derived from an EMBL/GenBank/DDBJ whole genome shotgun (WGS) entry which is preliminary data.</text>
</comment>
<evidence type="ECO:0000256" key="1">
    <source>
        <dbReference type="SAM" id="MobiDB-lite"/>
    </source>
</evidence>
<evidence type="ECO:0000313" key="2">
    <source>
        <dbReference type="EMBL" id="RYO82684.1"/>
    </source>
</evidence>
<proteinExistence type="predicted"/>
<dbReference type="AlphaFoldDB" id="A0A4Q4SUM1"/>
<keyword evidence="3" id="KW-1185">Reference proteome</keyword>
<feature type="compositionally biased region" description="Polar residues" evidence="1">
    <location>
        <begin position="42"/>
        <end position="58"/>
    </location>
</feature>
<gene>
    <name evidence="2" type="ORF">DL764_009571</name>
</gene>
<accession>A0A4Q4SUM1</accession>
<feature type="compositionally biased region" description="Gly residues" evidence="1">
    <location>
        <begin position="26"/>
        <end position="41"/>
    </location>
</feature>
<name>A0A4Q4SUM1_9PEZI</name>
<protein>
    <submittedName>
        <fullName evidence="2">Uncharacterized protein</fullName>
    </submittedName>
</protein>
<sequence length="68" mass="6628">MAVGLTTIREAPVDLVFGKGWDGGRRGGGAPGAPGGAGGNCSGSISASQLQQPPTQLHPNPPIIPAPS</sequence>